<dbReference type="PANTHER" id="PTHR12302:SF3">
    <property type="entry name" value="SERINE_THREONINE-PROTEIN KINASE 31"/>
    <property type="match status" value="1"/>
</dbReference>
<accession>A0A150J9Q6</accession>
<evidence type="ECO:0000259" key="4">
    <source>
        <dbReference type="PROSITE" id="PS50830"/>
    </source>
</evidence>
<dbReference type="Proteomes" id="UP000092420">
    <property type="component" value="Unassembled WGS sequence"/>
</dbReference>
<dbReference type="EMBL" id="LNJE01000008">
    <property type="protein sequence ID" value="KYC57857.1"/>
    <property type="molecule type" value="Genomic_DNA"/>
</dbReference>
<keyword evidence="1" id="KW-0540">Nuclease</keyword>
<dbReference type="AlphaFoldDB" id="A0A150J9Q6"/>
<organism evidence="5 7">
    <name type="scientific">Candidatus Methanofastidiosum methylothiophilum</name>
    <dbReference type="NCBI Taxonomy" id="1705564"/>
    <lineage>
        <taxon>Archaea</taxon>
        <taxon>Methanobacteriati</taxon>
        <taxon>Methanobacteriota</taxon>
        <taxon>Stenosarchaea group</taxon>
        <taxon>Candidatus Methanofastidiosia</taxon>
        <taxon>Candidatus Methanofastidiosales</taxon>
        <taxon>Candidatus Methanofastidiosaceae</taxon>
        <taxon>Candidatus Methanofastidiosum</taxon>
    </lineage>
</organism>
<dbReference type="GO" id="GO:0003676">
    <property type="term" value="F:nucleic acid binding"/>
    <property type="evidence" value="ECO:0007669"/>
    <property type="project" value="InterPro"/>
</dbReference>
<dbReference type="PROSITE" id="PS50830">
    <property type="entry name" value="TNASE_3"/>
    <property type="match status" value="1"/>
</dbReference>
<evidence type="ECO:0000256" key="2">
    <source>
        <dbReference type="ARBA" id="ARBA00022759"/>
    </source>
</evidence>
<accession>A0A150JHU9</accession>
<dbReference type="InterPro" id="IPR002071">
    <property type="entry name" value="Thermonucl_AS"/>
</dbReference>
<sequence>MKKILIVIFFILISICCVDPINLKYSPSNRINNVLVTKVIDGDTIEILVEENIEKVRLVGIDTPEPYSKNNESKWYNLPDKHLRKWGVNAFYYTNERLYNKEVNISYDTIQGQKDQFGRTLAYVYINNKNFNIELVKNGFARVYTEKKSDYYIILIKAETYARNNKIGLWNYSYQDN</sequence>
<keyword evidence="3" id="KW-0378">Hydrolase</keyword>
<dbReference type="GO" id="GO:0004519">
    <property type="term" value="F:endonuclease activity"/>
    <property type="evidence" value="ECO:0007669"/>
    <property type="project" value="UniProtKB-KW"/>
</dbReference>
<feature type="domain" description="TNase-like" evidence="4">
    <location>
        <begin position="30"/>
        <end position="172"/>
    </location>
</feature>
<dbReference type="SUPFAM" id="SSF50199">
    <property type="entry name" value="Staphylococcal nuclease"/>
    <property type="match status" value="1"/>
</dbReference>
<evidence type="ECO:0000313" key="7">
    <source>
        <dbReference type="Proteomes" id="UP000092420"/>
    </source>
</evidence>
<keyword evidence="2" id="KW-0255">Endonuclease</keyword>
<accession>A0A150JKZ2</accession>
<gene>
    <name evidence="5" type="ORF">AN188_01400</name>
    <name evidence="6" type="ORF">APG09_00884</name>
</gene>
<protein>
    <recommendedName>
        <fullName evidence="4">TNase-like domain-containing protein</fullName>
    </recommendedName>
</protein>
<evidence type="ECO:0000313" key="5">
    <source>
        <dbReference type="EMBL" id="KYC53674.1"/>
    </source>
</evidence>
<dbReference type="InterPro" id="IPR035437">
    <property type="entry name" value="SNase_OB-fold_sf"/>
</dbReference>
<dbReference type="PROSITE" id="PS01123">
    <property type="entry name" value="TNASE_1"/>
    <property type="match status" value="1"/>
</dbReference>
<dbReference type="Gene3D" id="2.40.50.90">
    <property type="match status" value="1"/>
</dbReference>
<evidence type="ECO:0000256" key="3">
    <source>
        <dbReference type="ARBA" id="ARBA00022801"/>
    </source>
</evidence>
<dbReference type="SMART" id="SM00318">
    <property type="entry name" value="SNc"/>
    <property type="match status" value="1"/>
</dbReference>
<dbReference type="GO" id="GO:0016787">
    <property type="term" value="F:hydrolase activity"/>
    <property type="evidence" value="ECO:0007669"/>
    <property type="project" value="UniProtKB-KW"/>
</dbReference>
<dbReference type="Pfam" id="PF00565">
    <property type="entry name" value="SNase"/>
    <property type="match status" value="1"/>
</dbReference>
<evidence type="ECO:0000313" key="6">
    <source>
        <dbReference type="EMBL" id="KYC57857.1"/>
    </source>
</evidence>
<name>A0A150J9Q6_9EURY</name>
<dbReference type="PANTHER" id="PTHR12302">
    <property type="entry name" value="EBNA2 BINDING PROTEIN P100"/>
    <property type="match status" value="1"/>
</dbReference>
<proteinExistence type="predicted"/>
<comment type="caution">
    <text evidence="5">The sequence shown here is derived from an EMBL/GenBank/DDBJ whole genome shotgun (WGS) entry which is preliminary data.</text>
</comment>
<dbReference type="EMBL" id="LNJB01000023">
    <property type="protein sequence ID" value="KYC53674.1"/>
    <property type="molecule type" value="Genomic_DNA"/>
</dbReference>
<evidence type="ECO:0000256" key="1">
    <source>
        <dbReference type="ARBA" id="ARBA00022722"/>
    </source>
</evidence>
<reference evidence="5 7" key="1">
    <citation type="journal article" date="2016" name="ISME J.">
        <title>Chasing the elusive Euryarchaeota class WSA2: genomes reveal a uniquely fastidious methyl-reducing methanogen.</title>
        <authorList>
            <person name="Nobu M.K."/>
            <person name="Narihiro T."/>
            <person name="Kuroda K."/>
            <person name="Mei R."/>
            <person name="Liu W.T."/>
        </authorList>
    </citation>
    <scope>NUCLEOTIDE SEQUENCE [LARGE SCALE GENOMIC DNA]</scope>
    <source>
        <strain evidence="5">ADurb1013_Bin02101</strain>
        <strain evidence="6">ADurb1213_Bin02801</strain>
    </source>
</reference>
<dbReference type="InterPro" id="IPR016071">
    <property type="entry name" value="Staphylococal_nuclease_OB-fold"/>
</dbReference>